<evidence type="ECO:0000256" key="5">
    <source>
        <dbReference type="ARBA" id="ARBA00023136"/>
    </source>
</evidence>
<accession>A0A9N7W4J3</accession>
<keyword evidence="7" id="KW-0675">Receptor</keyword>
<evidence type="ECO:0000256" key="1">
    <source>
        <dbReference type="ARBA" id="ARBA00004167"/>
    </source>
</evidence>
<evidence type="ECO:0000256" key="2">
    <source>
        <dbReference type="ARBA" id="ARBA00022692"/>
    </source>
</evidence>
<keyword evidence="5 8" id="KW-0472">Membrane</keyword>
<comment type="subcellular location">
    <subcellularLocation>
        <location evidence="1">Membrane</location>
        <topology evidence="1">Single-pass membrane protein</topology>
    </subcellularLocation>
</comment>
<dbReference type="GO" id="GO:0004896">
    <property type="term" value="F:cytokine receptor activity"/>
    <property type="evidence" value="ECO:0007669"/>
    <property type="project" value="TreeGrafter"/>
</dbReference>
<comment type="caution">
    <text evidence="11">The sequence shown here is derived from an EMBL/GenBank/DDBJ whole genome shotgun (WGS) entry which is preliminary data.</text>
</comment>
<dbReference type="AlphaFoldDB" id="A0A9N7W4J3"/>
<proteinExistence type="predicted"/>
<dbReference type="PANTHER" id="PTHR23037:SF28">
    <property type="entry name" value="ERYTHROPOIETIN RECEPTOR"/>
    <property type="match status" value="1"/>
</dbReference>
<keyword evidence="3 9" id="KW-0732">Signal</keyword>
<evidence type="ECO:0000256" key="7">
    <source>
        <dbReference type="ARBA" id="ARBA00023170"/>
    </source>
</evidence>
<feature type="chain" id="PRO_5040290115" description="Cytokine receptor-like factor 2-like D1 domain-containing protein" evidence="9">
    <location>
        <begin position="18"/>
        <end position="327"/>
    </location>
</feature>
<feature type="transmembrane region" description="Helical" evidence="8">
    <location>
        <begin position="216"/>
        <end position="237"/>
    </location>
</feature>
<keyword evidence="2 8" id="KW-0812">Transmembrane</keyword>
<dbReference type="Proteomes" id="UP001153269">
    <property type="component" value="Unassembled WGS sequence"/>
</dbReference>
<evidence type="ECO:0000313" key="12">
    <source>
        <dbReference type="Proteomes" id="UP001153269"/>
    </source>
</evidence>
<name>A0A9N7W4J3_PLEPL</name>
<keyword evidence="6" id="KW-1015">Disulfide bond</keyword>
<reference evidence="11" key="1">
    <citation type="submission" date="2020-03" db="EMBL/GenBank/DDBJ databases">
        <authorList>
            <person name="Weist P."/>
        </authorList>
    </citation>
    <scope>NUCLEOTIDE SEQUENCE</scope>
</reference>
<gene>
    <name evidence="11" type="ORF">PLEPLA_LOCUS48802</name>
</gene>
<organism evidence="11 12">
    <name type="scientific">Pleuronectes platessa</name>
    <name type="common">European plaice</name>
    <dbReference type="NCBI Taxonomy" id="8262"/>
    <lineage>
        <taxon>Eukaryota</taxon>
        <taxon>Metazoa</taxon>
        <taxon>Chordata</taxon>
        <taxon>Craniata</taxon>
        <taxon>Vertebrata</taxon>
        <taxon>Euteleostomi</taxon>
        <taxon>Actinopterygii</taxon>
        <taxon>Neopterygii</taxon>
        <taxon>Teleostei</taxon>
        <taxon>Neoteleostei</taxon>
        <taxon>Acanthomorphata</taxon>
        <taxon>Carangaria</taxon>
        <taxon>Pleuronectiformes</taxon>
        <taxon>Pleuronectoidei</taxon>
        <taxon>Pleuronectidae</taxon>
        <taxon>Pleuronectes</taxon>
    </lineage>
</organism>
<evidence type="ECO:0000313" key="11">
    <source>
        <dbReference type="EMBL" id="CAB1460928.1"/>
    </source>
</evidence>
<evidence type="ECO:0000256" key="3">
    <source>
        <dbReference type="ARBA" id="ARBA00022729"/>
    </source>
</evidence>
<sequence>MPTRLLLLLFLVGHVFSKEPPDVDCWVIHLKHINCSWNKQGTPDVNYTFYSWFQSDGKNCTTYVSENSKNTGCIQPYDELITRRFHTFQTRLSHGNTTFEKTHQLKQKVLLDAPINLTVKNGSDYNLWFYWNQTAVHCVESEVRFRVNDKNWETSLVSIGTQKYCINLPSSSSRYELQVKSRVGKNCGESFNWSSWSEPAVWGSNNITDTNVSVSAWTPLLYVVAAVILILFIMMFLPNERLRIIPIPDWRQFSKGMKGNLSYNEQACPVQEYCNVSESDSDSSDGSTCSVTTDQTDCSVSIAVTNADDLSTAAGLLSSQEEEQVSE</sequence>
<dbReference type="InterPro" id="IPR036116">
    <property type="entry name" value="FN3_sf"/>
</dbReference>
<dbReference type="SUPFAM" id="SSF49265">
    <property type="entry name" value="Fibronectin type III"/>
    <property type="match status" value="2"/>
</dbReference>
<evidence type="ECO:0000256" key="6">
    <source>
        <dbReference type="ARBA" id="ARBA00023157"/>
    </source>
</evidence>
<keyword evidence="4 8" id="KW-1133">Transmembrane helix</keyword>
<dbReference type="Pfam" id="PF21604">
    <property type="entry name" value="CRLF2_D1"/>
    <property type="match status" value="1"/>
</dbReference>
<dbReference type="InterPro" id="IPR013783">
    <property type="entry name" value="Ig-like_fold"/>
</dbReference>
<dbReference type="Gene3D" id="2.60.40.10">
    <property type="entry name" value="Immunoglobulins"/>
    <property type="match status" value="2"/>
</dbReference>
<evidence type="ECO:0000259" key="10">
    <source>
        <dbReference type="Pfam" id="PF21604"/>
    </source>
</evidence>
<protein>
    <recommendedName>
        <fullName evidence="10">Cytokine receptor-like factor 2-like D1 domain-containing protein</fullName>
    </recommendedName>
</protein>
<dbReference type="PANTHER" id="PTHR23037">
    <property type="entry name" value="CYTOKINE RECEPTOR"/>
    <property type="match status" value="1"/>
</dbReference>
<dbReference type="GO" id="GO:0009897">
    <property type="term" value="C:external side of plasma membrane"/>
    <property type="evidence" value="ECO:0007669"/>
    <property type="project" value="TreeGrafter"/>
</dbReference>
<keyword evidence="12" id="KW-1185">Reference proteome</keyword>
<evidence type="ECO:0000256" key="4">
    <source>
        <dbReference type="ARBA" id="ARBA00022989"/>
    </source>
</evidence>
<dbReference type="EMBL" id="CADEAL010004500">
    <property type="protein sequence ID" value="CAB1460928.1"/>
    <property type="molecule type" value="Genomic_DNA"/>
</dbReference>
<feature type="domain" description="Cytokine receptor-like factor 2-like D1" evidence="10">
    <location>
        <begin position="30"/>
        <end position="74"/>
    </location>
</feature>
<evidence type="ECO:0000256" key="8">
    <source>
        <dbReference type="SAM" id="Phobius"/>
    </source>
</evidence>
<dbReference type="InterPro" id="IPR048651">
    <property type="entry name" value="CRLF2-like_D1"/>
</dbReference>
<feature type="signal peptide" evidence="9">
    <location>
        <begin position="1"/>
        <end position="17"/>
    </location>
</feature>
<evidence type="ECO:0000256" key="9">
    <source>
        <dbReference type="SAM" id="SignalP"/>
    </source>
</evidence>